<dbReference type="InterPro" id="IPR011008">
    <property type="entry name" value="Dimeric_a/b-barrel"/>
</dbReference>
<name>A0A1A0VPX8_MYCPR</name>
<dbReference type="SUPFAM" id="SSF54909">
    <property type="entry name" value="Dimeric alpha+beta barrel"/>
    <property type="match status" value="1"/>
</dbReference>
<dbReference type="InterPro" id="IPR036390">
    <property type="entry name" value="WH_DNA-bd_sf"/>
</dbReference>
<dbReference type="PROSITE" id="PS50956">
    <property type="entry name" value="HTH_ASNC_2"/>
    <property type="match status" value="1"/>
</dbReference>
<dbReference type="InterPro" id="IPR019887">
    <property type="entry name" value="Tscrpt_reg_AsnC/Lrp_C"/>
</dbReference>
<dbReference type="SUPFAM" id="SSF46785">
    <property type="entry name" value="Winged helix' DNA-binding domain"/>
    <property type="match status" value="1"/>
</dbReference>
<dbReference type="Pfam" id="PF13404">
    <property type="entry name" value="HTH_AsnC-type"/>
    <property type="match status" value="1"/>
</dbReference>
<dbReference type="Gene3D" id="3.30.70.920">
    <property type="match status" value="1"/>
</dbReference>
<dbReference type="InterPro" id="IPR019888">
    <property type="entry name" value="Tscrpt_reg_AsnC-like"/>
</dbReference>
<evidence type="ECO:0000256" key="1">
    <source>
        <dbReference type="ARBA" id="ARBA00023015"/>
    </source>
</evidence>
<evidence type="ECO:0000259" key="4">
    <source>
        <dbReference type="PROSITE" id="PS50956"/>
    </source>
</evidence>
<dbReference type="PANTHER" id="PTHR30154:SF34">
    <property type="entry name" value="TRANSCRIPTIONAL REGULATOR AZLB"/>
    <property type="match status" value="1"/>
</dbReference>
<evidence type="ECO:0000256" key="3">
    <source>
        <dbReference type="ARBA" id="ARBA00023163"/>
    </source>
</evidence>
<dbReference type="Pfam" id="PF01037">
    <property type="entry name" value="AsnC_trans_reg"/>
    <property type="match status" value="1"/>
</dbReference>
<keyword evidence="2" id="KW-0238">DNA-binding</keyword>
<evidence type="ECO:0000256" key="2">
    <source>
        <dbReference type="ARBA" id="ARBA00023125"/>
    </source>
</evidence>
<dbReference type="EMBL" id="LZSY01000146">
    <property type="protein sequence ID" value="OBB85273.1"/>
    <property type="molecule type" value="Genomic_DNA"/>
</dbReference>
<reference evidence="6" key="1">
    <citation type="submission" date="2016-06" db="EMBL/GenBank/DDBJ databases">
        <authorList>
            <person name="Sutton G."/>
            <person name="Brinkac L."/>
            <person name="Sanka R."/>
            <person name="Adams M."/>
            <person name="Lau E."/>
            <person name="Mehaffy C."/>
            <person name="Tameris M."/>
            <person name="Hatherill M."/>
            <person name="Hanekom W."/>
            <person name="Mahomed H."/>
            <person name="Mcshane H."/>
        </authorList>
    </citation>
    <scope>NUCLEOTIDE SEQUENCE [LARGE SCALE GENOMIC DNA]</scope>
    <source>
        <strain evidence="6">852002-10433_SCH5171157</strain>
    </source>
</reference>
<dbReference type="GO" id="GO:0043565">
    <property type="term" value="F:sequence-specific DNA binding"/>
    <property type="evidence" value="ECO:0007669"/>
    <property type="project" value="InterPro"/>
</dbReference>
<keyword evidence="3" id="KW-0804">Transcription</keyword>
<feature type="domain" description="HTH asnC-type" evidence="4">
    <location>
        <begin position="14"/>
        <end position="74"/>
    </location>
</feature>
<keyword evidence="1" id="KW-0805">Transcription regulation</keyword>
<comment type="caution">
    <text evidence="5">The sequence shown here is derived from an EMBL/GenBank/DDBJ whole genome shotgun (WGS) entry which is preliminary data.</text>
</comment>
<protein>
    <submittedName>
        <fullName evidence="5">AsnC family transcriptional regulator</fullName>
    </submittedName>
</protein>
<dbReference type="SMART" id="SM00344">
    <property type="entry name" value="HTH_ASNC"/>
    <property type="match status" value="1"/>
</dbReference>
<organism evidence="5 6">
    <name type="scientific">Mycolicibacterium peregrinum</name>
    <name type="common">Mycobacterium peregrinum</name>
    <dbReference type="NCBI Taxonomy" id="43304"/>
    <lineage>
        <taxon>Bacteria</taxon>
        <taxon>Bacillati</taxon>
        <taxon>Actinomycetota</taxon>
        <taxon>Actinomycetes</taxon>
        <taxon>Mycobacteriales</taxon>
        <taxon>Mycobacteriaceae</taxon>
        <taxon>Mycolicibacterium</taxon>
    </lineage>
</organism>
<gene>
    <name evidence="5" type="ORF">A5779_04230</name>
</gene>
<dbReference type="GO" id="GO:0043200">
    <property type="term" value="P:response to amino acid"/>
    <property type="evidence" value="ECO:0007669"/>
    <property type="project" value="TreeGrafter"/>
</dbReference>
<dbReference type="PRINTS" id="PR00033">
    <property type="entry name" value="HTHASNC"/>
</dbReference>
<dbReference type="InterPro" id="IPR011991">
    <property type="entry name" value="ArsR-like_HTH"/>
</dbReference>
<dbReference type="RefSeq" id="WP_064886016.1">
    <property type="nucleotide sequence ID" value="NZ_LZSY01000146.1"/>
</dbReference>
<dbReference type="OrthoDB" id="9809462at2"/>
<dbReference type="InterPro" id="IPR000485">
    <property type="entry name" value="AsnC-type_HTH_dom"/>
</dbReference>
<evidence type="ECO:0000313" key="6">
    <source>
        <dbReference type="Proteomes" id="UP000094008"/>
    </source>
</evidence>
<accession>A0A1A0VPX8</accession>
<evidence type="ECO:0000313" key="5">
    <source>
        <dbReference type="EMBL" id="OBB85273.1"/>
    </source>
</evidence>
<dbReference type="CDD" id="cd00090">
    <property type="entry name" value="HTH_ARSR"/>
    <property type="match status" value="1"/>
</dbReference>
<sequence>MAADSVQPGSPRKIDSVDRRILDLLQRDGRMAFTAIAKELAISEGTVRQRVSRLQSEKVLQIVALCNPLSLGHQSIRFLIRTRELSPRAVASILTGLPAVAYVGICAGSYELFLEATCRDQNQLIELQDQIRATPGVADLETLILLSLTKDYSWTGLAHSFGQDVSGGGSH</sequence>
<dbReference type="Gene3D" id="1.10.10.10">
    <property type="entry name" value="Winged helix-like DNA-binding domain superfamily/Winged helix DNA-binding domain"/>
    <property type="match status" value="1"/>
</dbReference>
<dbReference type="AlphaFoldDB" id="A0A1A0VPX8"/>
<dbReference type="Proteomes" id="UP000094008">
    <property type="component" value="Unassembled WGS sequence"/>
</dbReference>
<dbReference type="PANTHER" id="PTHR30154">
    <property type="entry name" value="LEUCINE-RESPONSIVE REGULATORY PROTEIN"/>
    <property type="match status" value="1"/>
</dbReference>
<dbReference type="InterPro" id="IPR036388">
    <property type="entry name" value="WH-like_DNA-bd_sf"/>
</dbReference>
<dbReference type="GO" id="GO:0005829">
    <property type="term" value="C:cytosol"/>
    <property type="evidence" value="ECO:0007669"/>
    <property type="project" value="TreeGrafter"/>
</dbReference>
<proteinExistence type="predicted"/>